<protein>
    <submittedName>
        <fullName evidence="2">Uncharacterized protein</fullName>
    </submittedName>
</protein>
<keyword evidence="1" id="KW-1133">Transmembrane helix</keyword>
<gene>
    <name evidence="2" type="ORF">TRAPUB_3882</name>
</gene>
<sequence>MDFLSSFSWDWSLLKGKMGCKPGAFILYFGCRYLGILSVVATVVFLDAFPVVFLNPMRYTSAIAAGLALCFAYSIVLLRM</sequence>
<keyword evidence="1" id="KW-0472">Membrane</keyword>
<proteinExistence type="predicted"/>
<reference evidence="2 3" key="1">
    <citation type="submission" date="2016-10" db="EMBL/GenBank/DDBJ databases">
        <title>Genome sequence of the basidiomycete white-rot fungus Trametes pubescens.</title>
        <authorList>
            <person name="Makela M.R."/>
            <person name="Granchi Z."/>
            <person name="Peng M."/>
            <person name="De Vries R.P."/>
            <person name="Grigoriev I."/>
            <person name="Riley R."/>
            <person name="Hilden K."/>
        </authorList>
    </citation>
    <scope>NUCLEOTIDE SEQUENCE [LARGE SCALE GENOMIC DNA]</scope>
    <source>
        <strain evidence="2 3">FBCC735</strain>
    </source>
</reference>
<keyword evidence="3" id="KW-1185">Reference proteome</keyword>
<dbReference type="EMBL" id="MNAD01001472">
    <property type="protein sequence ID" value="OJT05292.1"/>
    <property type="molecule type" value="Genomic_DNA"/>
</dbReference>
<feature type="transmembrane region" description="Helical" evidence="1">
    <location>
        <begin position="58"/>
        <end position="78"/>
    </location>
</feature>
<keyword evidence="1" id="KW-0812">Transmembrane</keyword>
<comment type="caution">
    <text evidence="2">The sequence shown here is derived from an EMBL/GenBank/DDBJ whole genome shotgun (WGS) entry which is preliminary data.</text>
</comment>
<dbReference type="AlphaFoldDB" id="A0A1M2VCH0"/>
<evidence type="ECO:0000313" key="2">
    <source>
        <dbReference type="EMBL" id="OJT05292.1"/>
    </source>
</evidence>
<evidence type="ECO:0000313" key="3">
    <source>
        <dbReference type="Proteomes" id="UP000184267"/>
    </source>
</evidence>
<evidence type="ECO:0000256" key="1">
    <source>
        <dbReference type="SAM" id="Phobius"/>
    </source>
</evidence>
<accession>A0A1M2VCH0</accession>
<feature type="transmembrane region" description="Helical" evidence="1">
    <location>
        <begin position="25"/>
        <end position="46"/>
    </location>
</feature>
<dbReference type="OrthoDB" id="2757176at2759"/>
<organism evidence="2 3">
    <name type="scientific">Trametes pubescens</name>
    <name type="common">White-rot fungus</name>
    <dbReference type="NCBI Taxonomy" id="154538"/>
    <lineage>
        <taxon>Eukaryota</taxon>
        <taxon>Fungi</taxon>
        <taxon>Dikarya</taxon>
        <taxon>Basidiomycota</taxon>
        <taxon>Agaricomycotina</taxon>
        <taxon>Agaricomycetes</taxon>
        <taxon>Polyporales</taxon>
        <taxon>Polyporaceae</taxon>
        <taxon>Trametes</taxon>
    </lineage>
</organism>
<name>A0A1M2VCH0_TRAPU</name>
<dbReference type="Proteomes" id="UP000184267">
    <property type="component" value="Unassembled WGS sequence"/>
</dbReference>